<feature type="transmembrane region" description="Helical" evidence="2">
    <location>
        <begin position="37"/>
        <end position="59"/>
    </location>
</feature>
<keyword evidence="2" id="KW-0472">Membrane</keyword>
<dbReference type="InterPro" id="IPR036291">
    <property type="entry name" value="NAD(P)-bd_dom_sf"/>
</dbReference>
<name>A0A382BTE6_9ZZZZ</name>
<organism evidence="4">
    <name type="scientific">marine metagenome</name>
    <dbReference type="NCBI Taxonomy" id="408172"/>
    <lineage>
        <taxon>unclassified sequences</taxon>
        <taxon>metagenomes</taxon>
        <taxon>ecological metagenomes</taxon>
    </lineage>
</organism>
<dbReference type="CDD" id="cd05237">
    <property type="entry name" value="UDP_invert_4-6DH_SDR_e"/>
    <property type="match status" value="1"/>
</dbReference>
<dbReference type="InterPro" id="IPR051203">
    <property type="entry name" value="Polysaccharide_Synthase-Rel"/>
</dbReference>
<dbReference type="AlphaFoldDB" id="A0A382BTE6"/>
<comment type="similarity">
    <text evidence="1">Belongs to the polysaccharide synthase family.</text>
</comment>
<evidence type="ECO:0000259" key="3">
    <source>
        <dbReference type="Pfam" id="PF02719"/>
    </source>
</evidence>
<dbReference type="Pfam" id="PF13727">
    <property type="entry name" value="CoA_binding_3"/>
    <property type="match status" value="1"/>
</dbReference>
<dbReference type="Gene3D" id="3.40.50.720">
    <property type="entry name" value="NAD(P)-binding Rossmann-like Domain"/>
    <property type="match status" value="2"/>
</dbReference>
<evidence type="ECO:0000313" key="4">
    <source>
        <dbReference type="EMBL" id="SVB17100.1"/>
    </source>
</evidence>
<accession>A0A382BTE6</accession>
<dbReference type="EMBL" id="UINC01031287">
    <property type="protein sequence ID" value="SVB17100.1"/>
    <property type="molecule type" value="Genomic_DNA"/>
</dbReference>
<dbReference type="InterPro" id="IPR003869">
    <property type="entry name" value="Polysac_CapD-like"/>
</dbReference>
<sequence>SRWKVILFDAAMVIIAWFLAYWLRFNLGSIPAANLEYAFIMLPFVVLIHVAMSLGFGVPRGAWRFTSTHDVLPIVMSVSVGIAVSVFVIFLVNRLEFIPRTVFLLHGMLLVGLLSSSRLLYRIYHMPSVKGVSGKRVLIMGAGVAGNMLVIDLKNSTSLLYEPVGFLDDDPNLKGNRIQGVRVLGECSALPQLAQGLRVEQVLIAMPSATTEEKNRIVDFCLDAQIPYLTLPKVQDILDGTARSRDLRPVALDDLLGRDPVSLDINLISSGMSGKNVLITGAGGSIGSELCRQVARLNPASLILLEQNEFNLYTIAHEIENRHPDMPLHARLGDVCDEPGVRALFNQYKPNIVFHAAAYKHVPSLQGQIREAVRNNAIGTEVMARVSDEDKCEKFVLISTDKAVNPTSIMGATKRMAEILVQARNAQSEVAFVTVRFGNVLGSAGSVVPLFEKQIEEGGPVTVTHPDVTRFFMTIPEACQLIMQACVIGQGSEIFVLDMGPPVNIDFLARQYIRMAGLVPGRDIEIVYTGLRPGEKLVEELFHDEEKFGKTVHHQINLVESRILDRGAVMATTNLLVSKCKNYDAAGIEQIMKELVPEYTPKNNGVDL</sequence>
<reference evidence="4" key="1">
    <citation type="submission" date="2018-05" db="EMBL/GenBank/DDBJ databases">
        <authorList>
            <person name="Lanie J.A."/>
            <person name="Ng W.-L."/>
            <person name="Kazmierczak K.M."/>
            <person name="Andrzejewski T.M."/>
            <person name="Davidsen T.M."/>
            <person name="Wayne K.J."/>
            <person name="Tettelin H."/>
            <person name="Glass J.I."/>
            <person name="Rusch D."/>
            <person name="Podicherti R."/>
            <person name="Tsui H.-C.T."/>
            <person name="Winkler M.E."/>
        </authorList>
    </citation>
    <scope>NUCLEOTIDE SEQUENCE</scope>
</reference>
<feature type="non-terminal residue" evidence="4">
    <location>
        <position position="1"/>
    </location>
</feature>
<feature type="transmembrane region" description="Helical" evidence="2">
    <location>
        <begin position="7"/>
        <end position="25"/>
    </location>
</feature>
<dbReference type="SUPFAM" id="SSF51735">
    <property type="entry name" value="NAD(P)-binding Rossmann-fold domains"/>
    <property type="match status" value="2"/>
</dbReference>
<proteinExistence type="inferred from homology"/>
<feature type="transmembrane region" description="Helical" evidence="2">
    <location>
        <begin position="103"/>
        <end position="121"/>
    </location>
</feature>
<protein>
    <recommendedName>
        <fullName evidence="3">Polysaccharide biosynthesis protein CapD-like domain-containing protein</fullName>
    </recommendedName>
</protein>
<keyword evidence="2" id="KW-0812">Transmembrane</keyword>
<dbReference type="PANTHER" id="PTHR43318:SF1">
    <property type="entry name" value="POLYSACCHARIDE BIOSYNTHESIS PROTEIN EPSC-RELATED"/>
    <property type="match status" value="1"/>
</dbReference>
<feature type="transmembrane region" description="Helical" evidence="2">
    <location>
        <begin position="71"/>
        <end position="91"/>
    </location>
</feature>
<keyword evidence="2" id="KW-1133">Transmembrane helix</keyword>
<evidence type="ECO:0000256" key="1">
    <source>
        <dbReference type="ARBA" id="ARBA00007430"/>
    </source>
</evidence>
<dbReference type="Pfam" id="PF02719">
    <property type="entry name" value="Polysacc_synt_2"/>
    <property type="match status" value="1"/>
</dbReference>
<gene>
    <name evidence="4" type="ORF">METZ01_LOCUS169954</name>
</gene>
<dbReference type="PANTHER" id="PTHR43318">
    <property type="entry name" value="UDP-N-ACETYLGLUCOSAMINE 4,6-DEHYDRATASE"/>
    <property type="match status" value="1"/>
</dbReference>
<evidence type="ECO:0000256" key="2">
    <source>
        <dbReference type="SAM" id="Phobius"/>
    </source>
</evidence>
<feature type="domain" description="Polysaccharide biosynthesis protein CapD-like" evidence="3">
    <location>
        <begin position="277"/>
        <end position="559"/>
    </location>
</feature>